<evidence type="ECO:0000313" key="2">
    <source>
        <dbReference type="EMBL" id="KAI5334965.1"/>
    </source>
</evidence>
<evidence type="ECO:0000313" key="3">
    <source>
        <dbReference type="Proteomes" id="UP001054821"/>
    </source>
</evidence>
<accession>A0AAD4W109</accession>
<dbReference type="AlphaFoldDB" id="A0AAD4W109"/>
<dbReference type="Proteomes" id="UP001054821">
    <property type="component" value="Chromosome 4"/>
</dbReference>
<evidence type="ECO:0000256" key="1">
    <source>
        <dbReference type="SAM" id="MobiDB-lite"/>
    </source>
</evidence>
<proteinExistence type="predicted"/>
<feature type="compositionally biased region" description="Basic and acidic residues" evidence="1">
    <location>
        <begin position="147"/>
        <end position="156"/>
    </location>
</feature>
<feature type="compositionally biased region" description="Gly residues" evidence="1">
    <location>
        <begin position="136"/>
        <end position="146"/>
    </location>
</feature>
<name>A0AAD4W109_PRUDU</name>
<keyword evidence="3" id="KW-1185">Reference proteome</keyword>
<sequence>MLVRQFHPRRSRNHKVNRAAFLAGVPQDSKSDKSQKVNWGPPGVHDFKIPIQEFLEVITCRGHMCREFGLDWTVGLITIARSDGYYQPNPRVRIFGPVPWLIPETTPADQGWAWSGIKEGSEAVLTGPVLPRTKVCGGGGGGGGEKLAGREASEGK</sequence>
<protein>
    <submittedName>
        <fullName evidence="2">Uncharacterized protein</fullName>
    </submittedName>
</protein>
<feature type="region of interest" description="Disordered" evidence="1">
    <location>
        <begin position="136"/>
        <end position="156"/>
    </location>
</feature>
<reference evidence="2 3" key="1">
    <citation type="journal article" date="2022" name="G3 (Bethesda)">
        <title>Whole-genome sequence and methylome profiling of the almond [Prunus dulcis (Mill.) D.A. Webb] cultivar 'Nonpareil'.</title>
        <authorList>
            <person name="D'Amico-Willman K.M."/>
            <person name="Ouma W.Z."/>
            <person name="Meulia T."/>
            <person name="Sideli G.M."/>
            <person name="Gradziel T.M."/>
            <person name="Fresnedo-Ramirez J."/>
        </authorList>
    </citation>
    <scope>NUCLEOTIDE SEQUENCE [LARGE SCALE GENOMIC DNA]</scope>
    <source>
        <strain evidence="2">Clone GOH B32 T37-40</strain>
    </source>
</reference>
<comment type="caution">
    <text evidence="2">The sequence shown here is derived from an EMBL/GenBank/DDBJ whole genome shotgun (WGS) entry which is preliminary data.</text>
</comment>
<dbReference type="EMBL" id="JAJFAZ020000004">
    <property type="protein sequence ID" value="KAI5334965.1"/>
    <property type="molecule type" value="Genomic_DNA"/>
</dbReference>
<gene>
    <name evidence="2" type="ORF">L3X38_025098</name>
</gene>
<organism evidence="2 3">
    <name type="scientific">Prunus dulcis</name>
    <name type="common">Almond</name>
    <name type="synonym">Amygdalus dulcis</name>
    <dbReference type="NCBI Taxonomy" id="3755"/>
    <lineage>
        <taxon>Eukaryota</taxon>
        <taxon>Viridiplantae</taxon>
        <taxon>Streptophyta</taxon>
        <taxon>Embryophyta</taxon>
        <taxon>Tracheophyta</taxon>
        <taxon>Spermatophyta</taxon>
        <taxon>Magnoliopsida</taxon>
        <taxon>eudicotyledons</taxon>
        <taxon>Gunneridae</taxon>
        <taxon>Pentapetalae</taxon>
        <taxon>rosids</taxon>
        <taxon>fabids</taxon>
        <taxon>Rosales</taxon>
        <taxon>Rosaceae</taxon>
        <taxon>Amygdaloideae</taxon>
        <taxon>Amygdaleae</taxon>
        <taxon>Prunus</taxon>
    </lineage>
</organism>